<dbReference type="PRINTS" id="PR00046">
    <property type="entry name" value="SIGMA70FCT"/>
</dbReference>
<dbReference type="Pfam" id="PF04539">
    <property type="entry name" value="Sigma70_r3"/>
    <property type="match status" value="1"/>
</dbReference>
<dbReference type="EMBL" id="RSCL01000001">
    <property type="protein sequence ID" value="RUT09514.1"/>
    <property type="molecule type" value="Genomic_DNA"/>
</dbReference>
<dbReference type="PROSITE" id="PS00715">
    <property type="entry name" value="SIGMA70_1"/>
    <property type="match status" value="1"/>
</dbReference>
<keyword evidence="7" id="KW-1185">Reference proteome</keyword>
<dbReference type="PANTHER" id="PTHR30603:SF60">
    <property type="entry name" value="RNA POLYMERASE SIGMA FACTOR RPOD"/>
    <property type="match status" value="1"/>
</dbReference>
<dbReference type="GO" id="GO:0006352">
    <property type="term" value="P:DNA-templated transcription initiation"/>
    <property type="evidence" value="ECO:0007669"/>
    <property type="project" value="InterPro"/>
</dbReference>
<dbReference type="Gene3D" id="1.10.10.10">
    <property type="entry name" value="Winged helix-like DNA-binding domain superfamily/Winged helix DNA-binding domain"/>
    <property type="match status" value="1"/>
</dbReference>
<dbReference type="SUPFAM" id="SSF88659">
    <property type="entry name" value="Sigma3 and sigma4 domains of RNA polymerase sigma factors"/>
    <property type="match status" value="1"/>
</dbReference>
<dbReference type="GO" id="GO:0016987">
    <property type="term" value="F:sigma factor activity"/>
    <property type="evidence" value="ECO:0007669"/>
    <property type="project" value="UniProtKB-KW"/>
</dbReference>
<reference evidence="6" key="2">
    <citation type="journal article" date="2019" name="Genome Biol. Evol.">
        <title>Day and night: Metabolic profiles and evolutionary relationships of six axenic non-marine cyanobacteria.</title>
        <authorList>
            <person name="Will S.E."/>
            <person name="Henke P."/>
            <person name="Boedeker C."/>
            <person name="Huang S."/>
            <person name="Brinkmann H."/>
            <person name="Rohde M."/>
            <person name="Jarek M."/>
            <person name="Friedl T."/>
            <person name="Seufert S."/>
            <person name="Schumacher M."/>
            <person name="Overmann J."/>
            <person name="Neumann-Schaal M."/>
            <person name="Petersen J."/>
        </authorList>
    </citation>
    <scope>NUCLEOTIDE SEQUENCE [LARGE SCALE GENOMIC DNA]</scope>
    <source>
        <strain evidence="6">PCC 7102</strain>
    </source>
</reference>
<evidence type="ECO:0000313" key="7">
    <source>
        <dbReference type="Proteomes" id="UP000271624"/>
    </source>
</evidence>
<keyword evidence="1" id="KW-0805">Transcription regulation</keyword>
<name>A0A3S1CVA1_9CYAN</name>
<gene>
    <name evidence="6" type="ORF">DSM106972_000080</name>
</gene>
<dbReference type="SUPFAM" id="SSF88946">
    <property type="entry name" value="Sigma2 domain of RNA polymerase sigma factors"/>
    <property type="match status" value="1"/>
</dbReference>
<dbReference type="Pfam" id="PF04542">
    <property type="entry name" value="Sigma70_r2"/>
    <property type="match status" value="1"/>
</dbReference>
<dbReference type="InterPro" id="IPR036388">
    <property type="entry name" value="WH-like_DNA-bd_sf"/>
</dbReference>
<organism evidence="6 7">
    <name type="scientific">Dulcicalothrix desertica PCC 7102</name>
    <dbReference type="NCBI Taxonomy" id="232991"/>
    <lineage>
        <taxon>Bacteria</taxon>
        <taxon>Bacillati</taxon>
        <taxon>Cyanobacteriota</taxon>
        <taxon>Cyanophyceae</taxon>
        <taxon>Nostocales</taxon>
        <taxon>Calotrichaceae</taxon>
        <taxon>Dulcicalothrix</taxon>
    </lineage>
</organism>
<keyword evidence="3" id="KW-0238">DNA-binding</keyword>
<dbReference type="InterPro" id="IPR013324">
    <property type="entry name" value="RNA_pol_sigma_r3/r4-like"/>
</dbReference>
<dbReference type="GO" id="GO:0003677">
    <property type="term" value="F:DNA binding"/>
    <property type="evidence" value="ECO:0007669"/>
    <property type="project" value="UniProtKB-KW"/>
</dbReference>
<reference evidence="6" key="1">
    <citation type="submission" date="2018-12" db="EMBL/GenBank/DDBJ databases">
        <authorList>
            <person name="Will S."/>
            <person name="Neumann-Schaal M."/>
            <person name="Henke P."/>
        </authorList>
    </citation>
    <scope>NUCLEOTIDE SEQUENCE</scope>
    <source>
        <strain evidence="6">PCC 7102</strain>
    </source>
</reference>
<keyword evidence="4" id="KW-0804">Transcription</keyword>
<evidence type="ECO:0000259" key="5">
    <source>
        <dbReference type="PROSITE" id="PS00715"/>
    </source>
</evidence>
<protein>
    <recommendedName>
        <fullName evidence="5">RNA polymerase sigma-70 domain-containing protein</fullName>
    </recommendedName>
</protein>
<evidence type="ECO:0000256" key="3">
    <source>
        <dbReference type="ARBA" id="ARBA00023125"/>
    </source>
</evidence>
<dbReference type="InterPro" id="IPR014284">
    <property type="entry name" value="RNA_pol_sigma-70_dom"/>
</dbReference>
<dbReference type="AlphaFoldDB" id="A0A3S1CVA1"/>
<sequence>MIEANLRLVVAVAKKYQRRNMDFLDIIQEGTLGLERGVEKFDPEKGYKFSTYAYWWIRQGITRAIAQKSRDIRLPIHITEKLNKIKQIQRELSQQLGHTPTISEIAEALNLEPSQIREYLLLIRQPISLDIKIGAAQDTELRDMQRRQRSTS</sequence>
<dbReference type="InterPro" id="IPR050239">
    <property type="entry name" value="Sigma-70_RNA_pol_init_factors"/>
</dbReference>
<accession>A0A3S1CVA1</accession>
<evidence type="ECO:0000256" key="1">
    <source>
        <dbReference type="ARBA" id="ARBA00023015"/>
    </source>
</evidence>
<dbReference type="Proteomes" id="UP000271624">
    <property type="component" value="Unassembled WGS sequence"/>
</dbReference>
<dbReference type="InterPro" id="IPR007624">
    <property type="entry name" value="RNA_pol_sigma70_r3"/>
</dbReference>
<feature type="domain" description="RNA polymerase sigma-70" evidence="5">
    <location>
        <begin position="25"/>
        <end position="38"/>
    </location>
</feature>
<evidence type="ECO:0000256" key="2">
    <source>
        <dbReference type="ARBA" id="ARBA00023082"/>
    </source>
</evidence>
<evidence type="ECO:0000313" key="6">
    <source>
        <dbReference type="EMBL" id="RUT09514.1"/>
    </source>
</evidence>
<dbReference type="PANTHER" id="PTHR30603">
    <property type="entry name" value="RNA POLYMERASE SIGMA FACTOR RPO"/>
    <property type="match status" value="1"/>
</dbReference>
<proteinExistence type="predicted"/>
<dbReference type="InterPro" id="IPR000943">
    <property type="entry name" value="RNA_pol_sigma70"/>
</dbReference>
<evidence type="ECO:0000256" key="4">
    <source>
        <dbReference type="ARBA" id="ARBA00023163"/>
    </source>
</evidence>
<dbReference type="InterPro" id="IPR007627">
    <property type="entry name" value="RNA_pol_sigma70_r2"/>
</dbReference>
<keyword evidence="2" id="KW-0731">Sigma factor</keyword>
<comment type="caution">
    <text evidence="6">The sequence shown here is derived from an EMBL/GenBank/DDBJ whole genome shotgun (WGS) entry which is preliminary data.</text>
</comment>
<dbReference type="Gene3D" id="1.10.601.10">
    <property type="entry name" value="RNA Polymerase Primary Sigma Factor"/>
    <property type="match status" value="1"/>
</dbReference>
<dbReference type="InterPro" id="IPR013325">
    <property type="entry name" value="RNA_pol_sigma_r2"/>
</dbReference>
<dbReference type="NCBIfam" id="TIGR02937">
    <property type="entry name" value="sigma70-ECF"/>
    <property type="match status" value="1"/>
</dbReference>